<dbReference type="SUPFAM" id="SSF51197">
    <property type="entry name" value="Clavaminate synthase-like"/>
    <property type="match status" value="1"/>
</dbReference>
<dbReference type="PANTHER" id="PTHR31212:SF4">
    <property type="entry name" value="ALPHA-KETOGLUTARATE-DEPENDENT DIOXYGENASE ALKB HOMOLOG 3"/>
    <property type="match status" value="1"/>
</dbReference>
<proteinExistence type="predicted"/>
<gene>
    <name evidence="2" type="ORF">C2L65_35930</name>
</gene>
<evidence type="ECO:0000259" key="1">
    <source>
        <dbReference type="PROSITE" id="PS51471"/>
    </source>
</evidence>
<dbReference type="InterPro" id="IPR037151">
    <property type="entry name" value="AlkB-like_sf"/>
</dbReference>
<dbReference type="AlphaFoldDB" id="A0A2I8EZE0"/>
<reference evidence="2 3" key="1">
    <citation type="submission" date="2018-01" db="EMBL/GenBank/DDBJ databases">
        <title>Species boundaries and ecological features among Paraburkholderia terrae DSMZ17804T, P. hospita DSMZ17164T and P. caribensis DSMZ13236T.</title>
        <authorList>
            <person name="Pratama A.A."/>
        </authorList>
    </citation>
    <scope>NUCLEOTIDE SEQUENCE [LARGE SCALE GENOMIC DNA]</scope>
    <source>
        <strain evidence="2 3">DSM 17804</strain>
    </source>
</reference>
<dbReference type="InterPro" id="IPR027450">
    <property type="entry name" value="AlkB-like"/>
</dbReference>
<dbReference type="PROSITE" id="PS51471">
    <property type="entry name" value="FE2OG_OXY"/>
    <property type="match status" value="1"/>
</dbReference>
<name>A0A2I8EZE0_9BURK</name>
<dbReference type="GO" id="GO:0051213">
    <property type="term" value="F:dioxygenase activity"/>
    <property type="evidence" value="ECO:0007669"/>
    <property type="project" value="UniProtKB-KW"/>
</dbReference>
<organism evidence="2 3">
    <name type="scientific">Paraburkholderia terrae</name>
    <dbReference type="NCBI Taxonomy" id="311230"/>
    <lineage>
        <taxon>Bacteria</taxon>
        <taxon>Pseudomonadati</taxon>
        <taxon>Pseudomonadota</taxon>
        <taxon>Betaproteobacteria</taxon>
        <taxon>Burkholderiales</taxon>
        <taxon>Burkholderiaceae</taxon>
        <taxon>Paraburkholderia</taxon>
    </lineage>
</organism>
<sequence length="194" mass="21926">MMFQQGLFEAEPLSVVQDDEGGIRYLPAAISAQLAQHWFDLLMRNAPWATYRRMMYDREVAVPRLMAAYRDDGESELPEPLSDAFAEMRSLVSAPFNSVGLNLYRDENDSVAPHGDKVEKLTVGQPIAVLSLGEARRMSIRPRRDPGRVRHIDLEAGSVLMMSYESQLTHEHGIPKLTARCGPRISLAFRCFDF</sequence>
<evidence type="ECO:0000313" key="2">
    <source>
        <dbReference type="EMBL" id="AUT64983.1"/>
    </source>
</evidence>
<dbReference type="KEGG" id="pter:C2L65_35930"/>
<dbReference type="Gene3D" id="2.60.120.590">
    <property type="entry name" value="Alpha-ketoglutarate-dependent dioxygenase AlkB-like"/>
    <property type="match status" value="1"/>
</dbReference>
<keyword evidence="2" id="KW-0223">Dioxygenase</keyword>
<keyword evidence="2" id="KW-0560">Oxidoreductase</keyword>
<dbReference type="EMBL" id="CP026113">
    <property type="protein sequence ID" value="AUT64983.1"/>
    <property type="molecule type" value="Genomic_DNA"/>
</dbReference>
<dbReference type="GO" id="GO:0006307">
    <property type="term" value="P:DNA alkylation repair"/>
    <property type="evidence" value="ECO:0007669"/>
    <property type="project" value="InterPro"/>
</dbReference>
<protein>
    <submittedName>
        <fullName evidence="2">Alpha-ketoglutarate-dependent dioxygenase AlkB</fullName>
    </submittedName>
</protein>
<dbReference type="InterPro" id="IPR005123">
    <property type="entry name" value="Oxoglu/Fe-dep_dioxygenase_dom"/>
</dbReference>
<dbReference type="Proteomes" id="UP000243502">
    <property type="component" value="Chromosome 3"/>
</dbReference>
<accession>A0A2I8EZE0</accession>
<feature type="domain" description="Fe2OG dioxygenase" evidence="1">
    <location>
        <begin position="95"/>
        <end position="193"/>
    </location>
</feature>
<evidence type="ECO:0000313" key="3">
    <source>
        <dbReference type="Proteomes" id="UP000243502"/>
    </source>
</evidence>
<dbReference type="InterPro" id="IPR032854">
    <property type="entry name" value="ALKBH3"/>
</dbReference>
<dbReference type="OrthoDB" id="190276at2"/>
<dbReference type="RefSeq" id="WP_042304790.1">
    <property type="nucleotide sequence ID" value="NZ_CP026113.1"/>
</dbReference>
<dbReference type="PANTHER" id="PTHR31212">
    <property type="entry name" value="ALPHA-KETOGLUTARATE-DEPENDENT DIOXYGENASE ALKB HOMOLOG 3"/>
    <property type="match status" value="1"/>
</dbReference>
<dbReference type="Pfam" id="PF13532">
    <property type="entry name" value="2OG-FeII_Oxy_2"/>
    <property type="match status" value="1"/>
</dbReference>